<gene>
    <name evidence="1" type="ORF">QAD02_003448</name>
</gene>
<dbReference type="EMBL" id="CM056743">
    <property type="protein sequence ID" value="KAJ8672189.1"/>
    <property type="molecule type" value="Genomic_DNA"/>
</dbReference>
<keyword evidence="2" id="KW-1185">Reference proteome</keyword>
<sequence length="132" mass="14601">MGEKLDAIKAGFDEKFDSLKSNIESLNKSLTKDITNLKSGLKTIKESCAIIDTLSGKINLAQINVDNLKSSVDSIPELHQDIANIRAEISYFSQAMPVINAANMEQVIHEAQEHMLRSKNLLSFNVPESNNI</sequence>
<protein>
    <submittedName>
        <fullName evidence="1">Uncharacterized protein</fullName>
    </submittedName>
</protein>
<reference evidence="1" key="1">
    <citation type="submission" date="2023-04" db="EMBL/GenBank/DDBJ databases">
        <title>A chromosome-level genome assembly of the parasitoid wasp Eretmocerus hayati.</title>
        <authorList>
            <person name="Zhong Y."/>
            <person name="Liu S."/>
            <person name="Liu Y."/>
        </authorList>
    </citation>
    <scope>NUCLEOTIDE SEQUENCE</scope>
    <source>
        <strain evidence="1">ZJU_SS_LIU_2023</strain>
    </source>
</reference>
<accession>A0ACC2NLS6</accession>
<proteinExistence type="predicted"/>
<name>A0ACC2NLS6_9HYME</name>
<dbReference type="Proteomes" id="UP001239111">
    <property type="component" value="Chromosome 3"/>
</dbReference>
<comment type="caution">
    <text evidence="1">The sequence shown here is derived from an EMBL/GenBank/DDBJ whole genome shotgun (WGS) entry which is preliminary data.</text>
</comment>
<organism evidence="1 2">
    <name type="scientific">Eretmocerus hayati</name>
    <dbReference type="NCBI Taxonomy" id="131215"/>
    <lineage>
        <taxon>Eukaryota</taxon>
        <taxon>Metazoa</taxon>
        <taxon>Ecdysozoa</taxon>
        <taxon>Arthropoda</taxon>
        <taxon>Hexapoda</taxon>
        <taxon>Insecta</taxon>
        <taxon>Pterygota</taxon>
        <taxon>Neoptera</taxon>
        <taxon>Endopterygota</taxon>
        <taxon>Hymenoptera</taxon>
        <taxon>Apocrita</taxon>
        <taxon>Proctotrupomorpha</taxon>
        <taxon>Chalcidoidea</taxon>
        <taxon>Aphelinidae</taxon>
        <taxon>Aphelininae</taxon>
        <taxon>Eretmocerus</taxon>
    </lineage>
</organism>
<evidence type="ECO:0000313" key="2">
    <source>
        <dbReference type="Proteomes" id="UP001239111"/>
    </source>
</evidence>
<evidence type="ECO:0000313" key="1">
    <source>
        <dbReference type="EMBL" id="KAJ8672189.1"/>
    </source>
</evidence>